<reference evidence="2 3" key="1">
    <citation type="journal article" date="2012" name="BMC Genomics">
        <title>Comparative genomic analysis and phylogenetic position of Theileria equi.</title>
        <authorList>
            <person name="Kappmeyer L.S."/>
            <person name="Thiagarajan M."/>
            <person name="Herndon D.R."/>
            <person name="Ramsay J.D."/>
            <person name="Caler E."/>
            <person name="Djikeng A."/>
            <person name="Gillespie J.J."/>
            <person name="Lau A.O."/>
            <person name="Roalson E.H."/>
            <person name="Silva J.C."/>
            <person name="Silva M.G."/>
            <person name="Suarez C.E."/>
            <person name="Ueti M.W."/>
            <person name="Nene V.M."/>
            <person name="Mealey R.H."/>
            <person name="Knowles D.P."/>
            <person name="Brayton K.A."/>
        </authorList>
    </citation>
    <scope>NUCLEOTIDE SEQUENCE [LARGE SCALE GENOMIC DNA]</scope>
    <source>
        <strain evidence="2 3">WA</strain>
    </source>
</reference>
<evidence type="ECO:0000256" key="1">
    <source>
        <dbReference type="SAM" id="SignalP"/>
    </source>
</evidence>
<accession>L1LA44</accession>
<dbReference type="InterPro" id="IPR007480">
    <property type="entry name" value="DUF529"/>
</dbReference>
<dbReference type="Proteomes" id="UP000031512">
    <property type="component" value="Unassembled WGS sequence"/>
</dbReference>
<sequence>MILRKLDRSNSHETALSEIMFLLLLFATALAYPMVLDIGDEVDPREVAIAGRGTPELQYLIFTPKSHVDVIKVIRGSEFIWEGQKGERCLSISISKVPRDRLIASARIANESTCVSHVYFYFNEDKWENVDCGRYHDILFGLTADAIFDLGTPVNERKFLVREYNPFYHPSYIYTPRFNYYITSVVYNDQVLWKSPSENDRCEKIVFHGIRGYLEYVHLLTQEGPIYVNYYFEKVADTWAPLSKTSFFKNIERLSITEDTKL</sequence>
<proteinExistence type="predicted"/>
<keyword evidence="3" id="KW-1185">Reference proteome</keyword>
<feature type="chain" id="PRO_5003952922" evidence="1">
    <location>
        <begin position="32"/>
        <end position="262"/>
    </location>
</feature>
<protein>
    <submittedName>
        <fullName evidence="2">Signal peptide containing protein</fullName>
    </submittedName>
</protein>
<comment type="caution">
    <text evidence="2">The sequence shown here is derived from an EMBL/GenBank/DDBJ whole genome shotgun (WGS) entry which is preliminary data.</text>
</comment>
<organism evidence="2 3">
    <name type="scientific">Theileria equi strain WA</name>
    <dbReference type="NCBI Taxonomy" id="1537102"/>
    <lineage>
        <taxon>Eukaryota</taxon>
        <taxon>Sar</taxon>
        <taxon>Alveolata</taxon>
        <taxon>Apicomplexa</taxon>
        <taxon>Aconoidasida</taxon>
        <taxon>Piroplasmida</taxon>
        <taxon>Theileriidae</taxon>
        <taxon>Theileria</taxon>
    </lineage>
</organism>
<gene>
    <name evidence="2" type="ORF">BEWA_017170</name>
</gene>
<evidence type="ECO:0000313" key="2">
    <source>
        <dbReference type="EMBL" id="EKX72038.1"/>
    </source>
</evidence>
<dbReference type="GeneID" id="15804891"/>
<evidence type="ECO:0000313" key="3">
    <source>
        <dbReference type="Proteomes" id="UP000031512"/>
    </source>
</evidence>
<dbReference type="KEGG" id="beq:BEWA_017170"/>
<dbReference type="EMBL" id="ACOU01000008">
    <property type="protein sequence ID" value="EKX72038.1"/>
    <property type="molecule type" value="Genomic_DNA"/>
</dbReference>
<keyword evidence="1" id="KW-0732">Signal</keyword>
<name>L1LA44_THEEQ</name>
<feature type="signal peptide" evidence="1">
    <location>
        <begin position="1"/>
        <end position="31"/>
    </location>
</feature>
<dbReference type="VEuPathDB" id="PiroplasmaDB:BEWA_017170"/>
<dbReference type="Pfam" id="PF04385">
    <property type="entry name" value="FAINT"/>
    <property type="match status" value="1"/>
</dbReference>
<dbReference type="RefSeq" id="XP_004831490.1">
    <property type="nucleotide sequence ID" value="XM_004831433.1"/>
</dbReference>
<dbReference type="AlphaFoldDB" id="L1LA44"/>